<dbReference type="GO" id="GO:0005829">
    <property type="term" value="C:cytosol"/>
    <property type="evidence" value="ECO:0007669"/>
    <property type="project" value="TreeGrafter"/>
</dbReference>
<feature type="non-terminal residue" evidence="5">
    <location>
        <position position="168"/>
    </location>
</feature>
<evidence type="ECO:0000256" key="4">
    <source>
        <dbReference type="ARBA" id="ARBA00022833"/>
    </source>
</evidence>
<dbReference type="GO" id="GO:0008270">
    <property type="term" value="F:zinc ion binding"/>
    <property type="evidence" value="ECO:0007669"/>
    <property type="project" value="TreeGrafter"/>
</dbReference>
<dbReference type="STRING" id="104452.A0A0L7LPQ9"/>
<keyword evidence="2" id="KW-0479">Metal-binding</keyword>
<dbReference type="GO" id="GO:0008892">
    <property type="term" value="F:guanine deaminase activity"/>
    <property type="evidence" value="ECO:0007669"/>
    <property type="project" value="TreeGrafter"/>
</dbReference>
<dbReference type="AlphaFoldDB" id="A0A0L7LPQ9"/>
<reference evidence="5 6" key="1">
    <citation type="journal article" date="2015" name="Genome Biol. Evol.">
        <title>The genome of winter moth (Operophtera brumata) provides a genomic perspective on sexual dimorphism and phenology.</title>
        <authorList>
            <person name="Derks M.F."/>
            <person name="Smit S."/>
            <person name="Salis L."/>
            <person name="Schijlen E."/>
            <person name="Bossers A."/>
            <person name="Mateman C."/>
            <person name="Pijl A.S."/>
            <person name="de Ridder D."/>
            <person name="Groenen M.A."/>
            <person name="Visser M.E."/>
            <person name="Megens H.J."/>
        </authorList>
    </citation>
    <scope>NUCLEOTIDE SEQUENCE [LARGE SCALE GENOMIC DNA]</scope>
    <source>
        <strain evidence="5">WM2013NL</strain>
        <tissue evidence="5">Head and thorax</tissue>
    </source>
</reference>
<evidence type="ECO:0000256" key="1">
    <source>
        <dbReference type="ARBA" id="ARBA00001947"/>
    </source>
</evidence>
<evidence type="ECO:0000313" key="5">
    <source>
        <dbReference type="EMBL" id="KOB77508.1"/>
    </source>
</evidence>
<comment type="cofactor">
    <cofactor evidence="1">
        <name>Zn(2+)</name>
        <dbReference type="ChEBI" id="CHEBI:29105"/>
    </cofactor>
</comment>
<gene>
    <name evidence="5" type="ORF">OBRU01_00697</name>
</gene>
<dbReference type="SUPFAM" id="SSF51556">
    <property type="entry name" value="Metallo-dependent hydrolases"/>
    <property type="match status" value="2"/>
</dbReference>
<protein>
    <submittedName>
        <fullName evidence="5">Amidohydrolase</fullName>
    </submittedName>
</protein>
<dbReference type="EMBL" id="JTDY01000368">
    <property type="protein sequence ID" value="KOB77508.1"/>
    <property type="molecule type" value="Genomic_DNA"/>
</dbReference>
<keyword evidence="6" id="KW-1185">Reference proteome</keyword>
<dbReference type="InterPro" id="IPR032466">
    <property type="entry name" value="Metal_Hydrolase"/>
</dbReference>
<name>A0A0L7LPQ9_OPEBR</name>
<proteinExistence type="predicted"/>
<evidence type="ECO:0000256" key="2">
    <source>
        <dbReference type="ARBA" id="ARBA00022723"/>
    </source>
</evidence>
<evidence type="ECO:0000313" key="6">
    <source>
        <dbReference type="Proteomes" id="UP000037510"/>
    </source>
</evidence>
<accession>A0A0L7LPQ9</accession>
<sequence>MTLLSARGAAVAHCPAANTRLHSGLCPVLKLISNKLVVSDIYILAHAVHLRDEEMALLSARGAAVVHCPAANTRLHSGLCPVLKLISDQQQAGRGIRNRLVTHTSWLMRWFTCATSRWRCCRRAARPWRTVPPPTPGSTRGCVSTNIYSVAVSRPQAHQQQAGRGIRN</sequence>
<comment type="caution">
    <text evidence="5">The sequence shown here is derived from an EMBL/GenBank/DDBJ whole genome shotgun (WGS) entry which is preliminary data.</text>
</comment>
<evidence type="ECO:0000256" key="3">
    <source>
        <dbReference type="ARBA" id="ARBA00022801"/>
    </source>
</evidence>
<dbReference type="Proteomes" id="UP000037510">
    <property type="component" value="Unassembled WGS sequence"/>
</dbReference>
<dbReference type="PANTHER" id="PTHR11271">
    <property type="entry name" value="GUANINE DEAMINASE"/>
    <property type="match status" value="1"/>
</dbReference>
<keyword evidence="4" id="KW-0862">Zinc</keyword>
<dbReference type="InterPro" id="IPR051607">
    <property type="entry name" value="Metallo-dep_hydrolases"/>
</dbReference>
<dbReference type="GO" id="GO:0046098">
    <property type="term" value="P:guanine metabolic process"/>
    <property type="evidence" value="ECO:0007669"/>
    <property type="project" value="TreeGrafter"/>
</dbReference>
<dbReference type="Gene3D" id="3.20.20.140">
    <property type="entry name" value="Metal-dependent hydrolases"/>
    <property type="match status" value="2"/>
</dbReference>
<keyword evidence="3 5" id="KW-0378">Hydrolase</keyword>
<dbReference type="PANTHER" id="PTHR11271:SF6">
    <property type="entry name" value="GUANINE DEAMINASE"/>
    <property type="match status" value="1"/>
</dbReference>
<organism evidence="5 6">
    <name type="scientific">Operophtera brumata</name>
    <name type="common">Winter moth</name>
    <name type="synonym">Phalaena brumata</name>
    <dbReference type="NCBI Taxonomy" id="104452"/>
    <lineage>
        <taxon>Eukaryota</taxon>
        <taxon>Metazoa</taxon>
        <taxon>Ecdysozoa</taxon>
        <taxon>Arthropoda</taxon>
        <taxon>Hexapoda</taxon>
        <taxon>Insecta</taxon>
        <taxon>Pterygota</taxon>
        <taxon>Neoptera</taxon>
        <taxon>Endopterygota</taxon>
        <taxon>Lepidoptera</taxon>
        <taxon>Glossata</taxon>
        <taxon>Ditrysia</taxon>
        <taxon>Geometroidea</taxon>
        <taxon>Geometridae</taxon>
        <taxon>Larentiinae</taxon>
        <taxon>Operophtera</taxon>
    </lineage>
</organism>